<proteinExistence type="predicted"/>
<reference evidence="1" key="1">
    <citation type="submission" date="2022-11" db="EMBL/GenBank/DDBJ databases">
        <title>Genome Sequence of Nemania bipapillata.</title>
        <authorList>
            <person name="Buettner E."/>
        </authorList>
    </citation>
    <scope>NUCLEOTIDE SEQUENCE</scope>
    <source>
        <strain evidence="1">CP14</strain>
    </source>
</reference>
<protein>
    <submittedName>
        <fullName evidence="1">Uncharacterized protein</fullName>
    </submittedName>
</protein>
<accession>A0ACC2HYB6</accession>
<dbReference type="Proteomes" id="UP001153334">
    <property type="component" value="Unassembled WGS sequence"/>
</dbReference>
<dbReference type="EMBL" id="JAPESX010002368">
    <property type="protein sequence ID" value="KAJ8108096.1"/>
    <property type="molecule type" value="Genomic_DNA"/>
</dbReference>
<gene>
    <name evidence="1" type="ORF">ONZ43_g6531</name>
</gene>
<name>A0ACC2HYB6_9PEZI</name>
<evidence type="ECO:0000313" key="2">
    <source>
        <dbReference type="Proteomes" id="UP001153334"/>
    </source>
</evidence>
<sequence length="211" mass="23614">MHTFAVFIQRLGPIDSGNNDNKGNGKNGILSFGVGPIKTVSQVEKSGGKTGIEIRVTDESSPREEPGTLTEQPKETKPFRDINTALQHFWDHPEDIQHQHEMAVPRDEWRINLDGYVDVYAAVERVYLDDDNDSDSDGEEYTTERDPGCFVDVIDLVIRVKGDPGYRDLEGNEDPGLEEDGDLDGRDEDKSDDGRDHDDKEKAGRRSLTPS</sequence>
<comment type="caution">
    <text evidence="1">The sequence shown here is derived from an EMBL/GenBank/DDBJ whole genome shotgun (WGS) entry which is preliminary data.</text>
</comment>
<organism evidence="1 2">
    <name type="scientific">Nemania bipapillata</name>
    <dbReference type="NCBI Taxonomy" id="110536"/>
    <lineage>
        <taxon>Eukaryota</taxon>
        <taxon>Fungi</taxon>
        <taxon>Dikarya</taxon>
        <taxon>Ascomycota</taxon>
        <taxon>Pezizomycotina</taxon>
        <taxon>Sordariomycetes</taxon>
        <taxon>Xylariomycetidae</taxon>
        <taxon>Xylariales</taxon>
        <taxon>Xylariaceae</taxon>
        <taxon>Nemania</taxon>
    </lineage>
</organism>
<evidence type="ECO:0000313" key="1">
    <source>
        <dbReference type="EMBL" id="KAJ8108096.1"/>
    </source>
</evidence>
<keyword evidence="2" id="KW-1185">Reference proteome</keyword>